<comment type="cofactor">
    <cofactor evidence="6">
        <name>Fe(2+)</name>
        <dbReference type="ChEBI" id="CHEBI:29033"/>
    </cofactor>
    <text evidence="6">Binds 1 Fe(2+) ion.</text>
</comment>
<dbReference type="NCBIfam" id="NF001159">
    <property type="entry name" value="PRK00150.1-3"/>
    <property type="match status" value="1"/>
</dbReference>
<feature type="binding site" evidence="6">
    <location>
        <position position="142"/>
    </location>
    <ligand>
        <name>Fe cation</name>
        <dbReference type="ChEBI" id="CHEBI:24875"/>
    </ligand>
</feature>
<dbReference type="HAMAP" id="MF_00163">
    <property type="entry name" value="Pep_deformylase"/>
    <property type="match status" value="1"/>
</dbReference>
<dbReference type="Proteomes" id="UP000011016">
    <property type="component" value="Unassembled WGS sequence"/>
</dbReference>
<evidence type="ECO:0000313" key="9">
    <source>
        <dbReference type="Proteomes" id="UP000011016"/>
    </source>
</evidence>
<evidence type="ECO:0000256" key="7">
    <source>
        <dbReference type="SAM" id="MobiDB-lite"/>
    </source>
</evidence>
<name>I7KJU4_9CORY</name>
<dbReference type="GO" id="GO:0006412">
    <property type="term" value="P:translation"/>
    <property type="evidence" value="ECO:0007669"/>
    <property type="project" value="UniProtKB-UniRule"/>
</dbReference>
<feature type="binding site" evidence="6">
    <location>
        <position position="146"/>
    </location>
    <ligand>
        <name>Fe cation</name>
        <dbReference type="ChEBI" id="CHEBI:24875"/>
    </ligand>
</feature>
<evidence type="ECO:0000256" key="1">
    <source>
        <dbReference type="ARBA" id="ARBA00010759"/>
    </source>
</evidence>
<feature type="region of interest" description="Disordered" evidence="7">
    <location>
        <begin position="171"/>
        <end position="195"/>
    </location>
</feature>
<evidence type="ECO:0000256" key="2">
    <source>
        <dbReference type="ARBA" id="ARBA00022723"/>
    </source>
</evidence>
<dbReference type="Gene3D" id="3.90.45.10">
    <property type="entry name" value="Peptide deformylase"/>
    <property type="match status" value="1"/>
</dbReference>
<keyword evidence="2 6" id="KW-0479">Metal-binding</keyword>
<dbReference type="EC" id="3.5.1.88" evidence="6"/>
<protein>
    <recommendedName>
        <fullName evidence="6">Peptide deformylase</fullName>
        <shortName evidence="6">PDF</shortName>
        <ecNumber evidence="6">3.5.1.88</ecNumber>
    </recommendedName>
    <alternativeName>
        <fullName evidence="6">Polypeptide deformylase</fullName>
    </alternativeName>
</protein>
<evidence type="ECO:0000256" key="5">
    <source>
        <dbReference type="ARBA" id="ARBA00023004"/>
    </source>
</evidence>
<reference evidence="8 9" key="1">
    <citation type="journal article" date="2012" name="J. Bacteriol.">
        <title>Draft Genome Sequence of Turicella otitidis ATCC 51513, Isolated from Middle Ear Fluid from a Child with Otitis Media.</title>
        <authorList>
            <person name="Brinkrolf K."/>
            <person name="Schneider J."/>
            <person name="Knecht M."/>
            <person name="Ruckert C."/>
            <person name="Tauch A."/>
        </authorList>
    </citation>
    <scope>NUCLEOTIDE SEQUENCE [LARGE SCALE GENOMIC DNA]</scope>
    <source>
        <strain evidence="8 9">ATCC 51513</strain>
    </source>
</reference>
<dbReference type="SUPFAM" id="SSF56420">
    <property type="entry name" value="Peptide deformylase"/>
    <property type="match status" value="1"/>
</dbReference>
<dbReference type="AlphaFoldDB" id="I7KJU4"/>
<dbReference type="Pfam" id="PF01327">
    <property type="entry name" value="Pep_deformylase"/>
    <property type="match status" value="1"/>
</dbReference>
<proteinExistence type="inferred from homology"/>
<dbReference type="InterPro" id="IPR036821">
    <property type="entry name" value="Peptide_deformylase_sf"/>
</dbReference>
<keyword evidence="4 6" id="KW-0648">Protein biosynthesis</keyword>
<keyword evidence="3 6" id="KW-0378">Hydrolase</keyword>
<dbReference type="EMBL" id="CAJZ01000156">
    <property type="protein sequence ID" value="CCI83840.1"/>
    <property type="molecule type" value="Genomic_DNA"/>
</dbReference>
<organism evidence="8 9">
    <name type="scientific">Corynebacterium otitidis ATCC 51513</name>
    <dbReference type="NCBI Taxonomy" id="883169"/>
    <lineage>
        <taxon>Bacteria</taxon>
        <taxon>Bacillati</taxon>
        <taxon>Actinomycetota</taxon>
        <taxon>Actinomycetes</taxon>
        <taxon>Mycobacteriales</taxon>
        <taxon>Corynebacteriaceae</taxon>
        <taxon>Corynebacterium</taxon>
    </lineage>
</organism>
<comment type="caution">
    <text evidence="8">The sequence shown here is derived from an EMBL/GenBank/DDBJ whole genome shotgun (WGS) entry which is preliminary data.</text>
</comment>
<evidence type="ECO:0000313" key="8">
    <source>
        <dbReference type="EMBL" id="CCI83840.1"/>
    </source>
</evidence>
<dbReference type="RefSeq" id="WP_004601957.1">
    <property type="nucleotide sequence ID" value="NZ_HF541867.1"/>
</dbReference>
<dbReference type="CDD" id="cd00487">
    <property type="entry name" value="Pep_deformylase"/>
    <property type="match status" value="1"/>
</dbReference>
<evidence type="ECO:0000256" key="3">
    <source>
        <dbReference type="ARBA" id="ARBA00022801"/>
    </source>
</evidence>
<dbReference type="PRINTS" id="PR01576">
    <property type="entry name" value="PDEFORMYLASE"/>
</dbReference>
<sequence>MTIRPIVIYGDPVLHEPTRPVEEPFSQYKELIDDMFETMEAANGVGLAANQVGLPLRLFVYNCYDRDGHWHKGYVINPVLETSEIPKTMPQPDGSDDEGCLSVPGESFPTGRAEWARITGVDLNGDPVEDEGYGFFARCLQHETGHLDGYVYTDVLTGRYKRQAKRAIKRNGWGEPGNTWLPGSDADSFGHDDED</sequence>
<comment type="function">
    <text evidence="6">Removes the formyl group from the N-terminal Met of newly synthesized proteins. Requires at least a dipeptide for an efficient rate of reaction. N-terminal L-methionine is a prerequisite for activity but the enzyme has broad specificity at other positions.</text>
</comment>
<dbReference type="GO" id="GO:0046872">
    <property type="term" value="F:metal ion binding"/>
    <property type="evidence" value="ECO:0007669"/>
    <property type="project" value="UniProtKB-KW"/>
</dbReference>
<dbReference type="PANTHER" id="PTHR10458:SF2">
    <property type="entry name" value="PEPTIDE DEFORMYLASE, MITOCHONDRIAL"/>
    <property type="match status" value="1"/>
</dbReference>
<dbReference type="NCBIfam" id="TIGR00079">
    <property type="entry name" value="pept_deformyl"/>
    <property type="match status" value="1"/>
</dbReference>
<dbReference type="OrthoDB" id="9804313at2"/>
<feature type="active site" evidence="6">
    <location>
        <position position="143"/>
    </location>
</feature>
<dbReference type="PANTHER" id="PTHR10458">
    <property type="entry name" value="PEPTIDE DEFORMYLASE"/>
    <property type="match status" value="1"/>
</dbReference>
<dbReference type="GO" id="GO:0042586">
    <property type="term" value="F:peptide deformylase activity"/>
    <property type="evidence" value="ECO:0007669"/>
    <property type="project" value="UniProtKB-UniRule"/>
</dbReference>
<keyword evidence="5 6" id="KW-0408">Iron</keyword>
<comment type="similarity">
    <text evidence="1 6">Belongs to the polypeptide deformylase family.</text>
</comment>
<evidence type="ECO:0000256" key="4">
    <source>
        <dbReference type="ARBA" id="ARBA00022917"/>
    </source>
</evidence>
<dbReference type="PIRSF" id="PIRSF004749">
    <property type="entry name" value="Pep_def"/>
    <property type="match status" value="1"/>
</dbReference>
<gene>
    <name evidence="6 8" type="primary">def</name>
    <name evidence="8" type="ORF">BN46_1114</name>
</gene>
<dbReference type="InterPro" id="IPR023635">
    <property type="entry name" value="Peptide_deformylase"/>
</dbReference>
<feature type="binding site" evidence="6">
    <location>
        <position position="100"/>
    </location>
    <ligand>
        <name>Fe cation</name>
        <dbReference type="ChEBI" id="CHEBI:24875"/>
    </ligand>
</feature>
<accession>I7KJU4</accession>
<dbReference type="NCBIfam" id="NF009483">
    <property type="entry name" value="PRK12846.1-4"/>
    <property type="match status" value="1"/>
</dbReference>
<evidence type="ECO:0000256" key="6">
    <source>
        <dbReference type="HAMAP-Rule" id="MF_00163"/>
    </source>
</evidence>
<comment type="catalytic activity">
    <reaction evidence="6">
        <text>N-terminal N-formyl-L-methionyl-[peptide] + H2O = N-terminal L-methionyl-[peptide] + formate</text>
        <dbReference type="Rhea" id="RHEA:24420"/>
        <dbReference type="Rhea" id="RHEA-COMP:10639"/>
        <dbReference type="Rhea" id="RHEA-COMP:10640"/>
        <dbReference type="ChEBI" id="CHEBI:15377"/>
        <dbReference type="ChEBI" id="CHEBI:15740"/>
        <dbReference type="ChEBI" id="CHEBI:49298"/>
        <dbReference type="ChEBI" id="CHEBI:64731"/>
        <dbReference type="EC" id="3.5.1.88"/>
    </reaction>
</comment>